<accession>A0AAJ5W6E8</accession>
<keyword evidence="1" id="KW-0732">Signal</keyword>
<dbReference type="Proteomes" id="UP001214530">
    <property type="component" value="Chromosome"/>
</dbReference>
<organism evidence="2 3">
    <name type="scientific">Candidatus Pedobacter colombiensis</name>
    <dbReference type="NCBI Taxonomy" id="3121371"/>
    <lineage>
        <taxon>Bacteria</taxon>
        <taxon>Pseudomonadati</taxon>
        <taxon>Bacteroidota</taxon>
        <taxon>Sphingobacteriia</taxon>
        <taxon>Sphingobacteriales</taxon>
        <taxon>Sphingobacteriaceae</taxon>
        <taxon>Pedobacter</taxon>
    </lineage>
</organism>
<feature type="chain" id="PRO_5042540666" description="DUF1574 domain-containing protein" evidence="1">
    <location>
        <begin position="23"/>
        <end position="309"/>
    </location>
</feature>
<evidence type="ECO:0000313" key="2">
    <source>
        <dbReference type="EMBL" id="WEK17983.1"/>
    </source>
</evidence>
<name>A0AAJ5W6E8_9SPHI</name>
<proteinExistence type="predicted"/>
<protein>
    <recommendedName>
        <fullName evidence="4">DUF1574 domain-containing protein</fullName>
    </recommendedName>
</protein>
<feature type="signal peptide" evidence="1">
    <location>
        <begin position="1"/>
        <end position="22"/>
    </location>
</feature>
<evidence type="ECO:0000313" key="3">
    <source>
        <dbReference type="Proteomes" id="UP001214530"/>
    </source>
</evidence>
<evidence type="ECO:0000256" key="1">
    <source>
        <dbReference type="SAM" id="SignalP"/>
    </source>
</evidence>
<reference evidence="2" key="1">
    <citation type="submission" date="2023-03" db="EMBL/GenBank/DDBJ databases">
        <title>Andean soil-derived lignocellulolytic bacterial consortium as a source of novel taxa and putative plastic-active enzymes.</title>
        <authorList>
            <person name="Diaz-Garcia L."/>
            <person name="Chuvochina M."/>
            <person name="Feuerriegel G."/>
            <person name="Bunk B."/>
            <person name="Sproer C."/>
            <person name="Streit W.R."/>
            <person name="Rodriguez L.M."/>
            <person name="Overmann J."/>
            <person name="Jimenez D.J."/>
        </authorList>
    </citation>
    <scope>NUCLEOTIDE SEQUENCE</scope>
    <source>
        <strain evidence="2">MAG 3858</strain>
    </source>
</reference>
<dbReference type="AlphaFoldDB" id="A0AAJ5W6E8"/>
<evidence type="ECO:0008006" key="4">
    <source>
        <dbReference type="Google" id="ProtNLM"/>
    </source>
</evidence>
<gene>
    <name evidence="2" type="ORF">P0Y49_14395</name>
</gene>
<sequence length="309" mass="35724">MKQFLKSTLLFLLPLMVFGASAEFLLRHIPNDYELKNNYLTMHGKEITILFLGSSHAFYGVNPAYVKEKSFNAAYVSQSLDLDEKILEKHSGDLTNLKLIAIPISYFSLFSSLKDNEESWRLKNYEIYYGIRTGDLSNHFEIFSKFEQNMYKLYLYLIKKNSFISSSNLGWGIYKKPEHKIDFLMAGIEAAKRHSGMDNEHLAKNKAILEHMISFAKQRHIQILFYTPPAYITYIEHLNAKQLNQTTHLMVDLAAHCHNVTYVNLLKDNSFQFSDFHDADHLNTLGAKKLSIELDALIHHIHLTANNLN</sequence>
<dbReference type="SUPFAM" id="SSF52266">
    <property type="entry name" value="SGNH hydrolase"/>
    <property type="match status" value="1"/>
</dbReference>
<dbReference type="EMBL" id="CP119313">
    <property type="protein sequence ID" value="WEK17983.1"/>
    <property type="molecule type" value="Genomic_DNA"/>
</dbReference>